<keyword evidence="9" id="KW-1185">Reference proteome</keyword>
<dbReference type="CDD" id="cd00067">
    <property type="entry name" value="GAL4"/>
    <property type="match status" value="1"/>
</dbReference>
<dbReference type="GeneID" id="19182949"/>
<evidence type="ECO:0000313" key="8">
    <source>
        <dbReference type="EMBL" id="EXJ55454.1"/>
    </source>
</evidence>
<dbReference type="GO" id="GO:0000981">
    <property type="term" value="F:DNA-binding transcription factor activity, RNA polymerase II-specific"/>
    <property type="evidence" value="ECO:0007669"/>
    <property type="project" value="InterPro"/>
</dbReference>
<dbReference type="PANTHER" id="PTHR37534">
    <property type="entry name" value="TRANSCRIPTIONAL ACTIVATOR PROTEIN UGA3"/>
    <property type="match status" value="1"/>
</dbReference>
<evidence type="ECO:0000256" key="1">
    <source>
        <dbReference type="ARBA" id="ARBA00004123"/>
    </source>
</evidence>
<sequence>MPRGHQMVRAKRNYVPKVKGCFECSQRRIDCDRTQPSCAKCVAKGLNCSGLGLRYRFVDDITSSEGRRRARETLHQHLASPLPSDVHQPGTKDAAARIYACPESKSDIYALLADHEKMSMSRNTSNGRTDLSFPSTSPIQSDWAQVSSSTSSSPLPGSHHEPDLIATPPSDLVAAWQQYCLLHFSNHIAAELVVIDDHQNGWRYLILPIAHHDELVREAVLSASVFHFCATVEEKVFDPNIIYNNAIRGLRQRQNLDAYDTSGKQTVLLALLVLLATVIVNGSSDFPTVFNLLEAALTASGGEAAVEAGELGVFLVRQIRKFRGYAAPFLSQERGVTRLSLTASGGQEAADGWDCFKSYHALHPEYNQQMSLIYDLNQQACDIYVTRASTGLNGLPSSEPVAKFIRTLEMLPPSSPGEHILVFAIFIVASESALREHQQYFTNVLLRHYQRNGFANILTALQYLKRSWNKQGTMQDWTERLPQMQVLVV</sequence>
<protein>
    <recommendedName>
        <fullName evidence="7">Zn(2)-C6 fungal-type domain-containing protein</fullName>
    </recommendedName>
</protein>
<keyword evidence="4" id="KW-0804">Transcription</keyword>
<evidence type="ECO:0000256" key="4">
    <source>
        <dbReference type="ARBA" id="ARBA00023163"/>
    </source>
</evidence>
<keyword evidence="3" id="KW-0238">DNA-binding</keyword>
<dbReference type="PANTHER" id="PTHR37534:SF17">
    <property type="entry name" value="ZN(2)-C6 FUNGAL-TYPE DOMAIN-CONTAINING PROTEIN"/>
    <property type="match status" value="1"/>
</dbReference>
<dbReference type="InterPro" id="IPR021858">
    <property type="entry name" value="Fun_TF"/>
</dbReference>
<dbReference type="AlphaFoldDB" id="W9WA64"/>
<dbReference type="GO" id="GO:0008270">
    <property type="term" value="F:zinc ion binding"/>
    <property type="evidence" value="ECO:0007669"/>
    <property type="project" value="InterPro"/>
</dbReference>
<dbReference type="Pfam" id="PF00172">
    <property type="entry name" value="Zn_clus"/>
    <property type="match status" value="1"/>
</dbReference>
<proteinExistence type="predicted"/>
<gene>
    <name evidence="8" type="ORF">A1O7_08381</name>
</gene>
<dbReference type="RefSeq" id="XP_007760564.1">
    <property type="nucleotide sequence ID" value="XM_007762374.1"/>
</dbReference>
<dbReference type="SUPFAM" id="SSF57701">
    <property type="entry name" value="Zn2/Cys6 DNA-binding domain"/>
    <property type="match status" value="1"/>
</dbReference>
<keyword evidence="2" id="KW-0805">Transcription regulation</keyword>
<accession>W9WA64</accession>
<dbReference type="eggNOG" id="ENOG502SJMB">
    <property type="taxonomic scope" value="Eukaryota"/>
</dbReference>
<dbReference type="GO" id="GO:0005634">
    <property type="term" value="C:nucleus"/>
    <property type="evidence" value="ECO:0007669"/>
    <property type="project" value="UniProtKB-SubCell"/>
</dbReference>
<dbReference type="EMBL" id="AMGW01000006">
    <property type="protein sequence ID" value="EXJ55454.1"/>
    <property type="molecule type" value="Genomic_DNA"/>
</dbReference>
<dbReference type="InterPro" id="IPR001138">
    <property type="entry name" value="Zn2Cys6_DnaBD"/>
</dbReference>
<organism evidence="8 9">
    <name type="scientific">Cladophialophora yegresii CBS 114405</name>
    <dbReference type="NCBI Taxonomy" id="1182544"/>
    <lineage>
        <taxon>Eukaryota</taxon>
        <taxon>Fungi</taxon>
        <taxon>Dikarya</taxon>
        <taxon>Ascomycota</taxon>
        <taxon>Pezizomycotina</taxon>
        <taxon>Eurotiomycetes</taxon>
        <taxon>Chaetothyriomycetidae</taxon>
        <taxon>Chaetothyriales</taxon>
        <taxon>Herpotrichiellaceae</taxon>
        <taxon>Cladophialophora</taxon>
    </lineage>
</organism>
<evidence type="ECO:0000313" key="9">
    <source>
        <dbReference type="Proteomes" id="UP000019473"/>
    </source>
</evidence>
<dbReference type="Gene3D" id="4.10.240.10">
    <property type="entry name" value="Zn(2)-C6 fungal-type DNA-binding domain"/>
    <property type="match status" value="1"/>
</dbReference>
<name>W9WA64_9EURO</name>
<dbReference type="HOGENOM" id="CLU_031387_0_1_1"/>
<dbReference type="PROSITE" id="PS50048">
    <property type="entry name" value="ZN2_CY6_FUNGAL_2"/>
    <property type="match status" value="1"/>
</dbReference>
<reference evidence="8 9" key="1">
    <citation type="submission" date="2013-03" db="EMBL/GenBank/DDBJ databases">
        <title>The Genome Sequence of Cladophialophora yegresii CBS 114405.</title>
        <authorList>
            <consortium name="The Broad Institute Genomics Platform"/>
            <person name="Cuomo C."/>
            <person name="de Hoog S."/>
            <person name="Gorbushina A."/>
            <person name="Walker B."/>
            <person name="Young S.K."/>
            <person name="Zeng Q."/>
            <person name="Gargeya S."/>
            <person name="Fitzgerald M."/>
            <person name="Haas B."/>
            <person name="Abouelleil A."/>
            <person name="Allen A.W."/>
            <person name="Alvarado L."/>
            <person name="Arachchi H.M."/>
            <person name="Berlin A.M."/>
            <person name="Chapman S.B."/>
            <person name="Gainer-Dewar J."/>
            <person name="Goldberg J."/>
            <person name="Griggs A."/>
            <person name="Gujja S."/>
            <person name="Hansen M."/>
            <person name="Howarth C."/>
            <person name="Imamovic A."/>
            <person name="Ireland A."/>
            <person name="Larimer J."/>
            <person name="McCowan C."/>
            <person name="Murphy C."/>
            <person name="Pearson M."/>
            <person name="Poon T.W."/>
            <person name="Priest M."/>
            <person name="Roberts A."/>
            <person name="Saif S."/>
            <person name="Shea T."/>
            <person name="Sisk P."/>
            <person name="Sykes S."/>
            <person name="Wortman J."/>
            <person name="Nusbaum C."/>
            <person name="Birren B."/>
        </authorList>
    </citation>
    <scope>NUCLEOTIDE SEQUENCE [LARGE SCALE GENOMIC DNA]</scope>
    <source>
        <strain evidence="8 9">CBS 114405</strain>
    </source>
</reference>
<evidence type="ECO:0000259" key="7">
    <source>
        <dbReference type="PROSITE" id="PS50048"/>
    </source>
</evidence>
<dbReference type="VEuPathDB" id="FungiDB:A1O7_08381"/>
<dbReference type="Proteomes" id="UP000019473">
    <property type="component" value="Unassembled WGS sequence"/>
</dbReference>
<dbReference type="STRING" id="1182544.W9WA64"/>
<evidence type="ECO:0000256" key="6">
    <source>
        <dbReference type="SAM" id="MobiDB-lite"/>
    </source>
</evidence>
<feature type="region of interest" description="Disordered" evidence="6">
    <location>
        <begin position="120"/>
        <end position="164"/>
    </location>
</feature>
<evidence type="ECO:0000256" key="3">
    <source>
        <dbReference type="ARBA" id="ARBA00023125"/>
    </source>
</evidence>
<feature type="domain" description="Zn(2)-C6 fungal-type" evidence="7">
    <location>
        <begin position="20"/>
        <end position="49"/>
    </location>
</feature>
<dbReference type="InterPro" id="IPR036864">
    <property type="entry name" value="Zn2-C6_fun-type_DNA-bd_sf"/>
</dbReference>
<dbReference type="GO" id="GO:0045944">
    <property type="term" value="P:positive regulation of transcription by RNA polymerase II"/>
    <property type="evidence" value="ECO:0007669"/>
    <property type="project" value="TreeGrafter"/>
</dbReference>
<evidence type="ECO:0000256" key="5">
    <source>
        <dbReference type="ARBA" id="ARBA00023242"/>
    </source>
</evidence>
<dbReference type="OrthoDB" id="5386330at2759"/>
<feature type="compositionally biased region" description="Polar residues" evidence="6">
    <location>
        <begin position="120"/>
        <end position="146"/>
    </location>
</feature>
<comment type="caution">
    <text evidence="8">The sequence shown here is derived from an EMBL/GenBank/DDBJ whole genome shotgun (WGS) entry which is preliminary data.</text>
</comment>
<dbReference type="Pfam" id="PF11951">
    <property type="entry name" value="Fungal_trans_2"/>
    <property type="match status" value="2"/>
</dbReference>
<keyword evidence="5" id="KW-0539">Nucleus</keyword>
<comment type="subcellular location">
    <subcellularLocation>
        <location evidence="1">Nucleus</location>
    </subcellularLocation>
</comment>
<dbReference type="PROSITE" id="PS00463">
    <property type="entry name" value="ZN2_CY6_FUNGAL_1"/>
    <property type="match status" value="1"/>
</dbReference>
<evidence type="ECO:0000256" key="2">
    <source>
        <dbReference type="ARBA" id="ARBA00023015"/>
    </source>
</evidence>
<dbReference type="GO" id="GO:0000976">
    <property type="term" value="F:transcription cis-regulatory region binding"/>
    <property type="evidence" value="ECO:0007669"/>
    <property type="project" value="TreeGrafter"/>
</dbReference>